<dbReference type="AlphaFoldDB" id="A0A516RC40"/>
<dbReference type="Proteomes" id="UP000316806">
    <property type="component" value="Chromosome"/>
</dbReference>
<sequence length="213" mass="21916">MTQPTPPGQPGYPYGQGGADPYGQGGAQQPYGQPGYGYPQQPQPPYGQQAPQPQQPYAPFPPQQQGFQPPYTVPAPPAPSRDNVGLGIVVAVVTALVAAGIYGAVIGATEHEIGWAAVGVGFVVGLATGKVGGRNPALAVISAALSLGAVYLGQLVGAAMVISDKFHTSFSTVFFDHFDALQKGWKEDADAMTFVFFLIAAIAAFGGAKRAGQ</sequence>
<evidence type="ECO:0000256" key="1">
    <source>
        <dbReference type="SAM" id="MobiDB-lite"/>
    </source>
</evidence>
<dbReference type="EMBL" id="CP040916">
    <property type="protein sequence ID" value="QDQ13222.1"/>
    <property type="molecule type" value="Genomic_DNA"/>
</dbReference>
<feature type="region of interest" description="Disordered" evidence="1">
    <location>
        <begin position="1"/>
        <end position="78"/>
    </location>
</feature>
<proteinExistence type="predicted"/>
<keyword evidence="2" id="KW-0472">Membrane</keyword>
<organism evidence="3 4">
    <name type="scientific">Streptomyces spectabilis</name>
    <dbReference type="NCBI Taxonomy" id="68270"/>
    <lineage>
        <taxon>Bacteria</taxon>
        <taxon>Bacillati</taxon>
        <taxon>Actinomycetota</taxon>
        <taxon>Actinomycetes</taxon>
        <taxon>Kitasatosporales</taxon>
        <taxon>Streptomycetaceae</taxon>
        <taxon>Streptomyces</taxon>
    </lineage>
</organism>
<protein>
    <submittedName>
        <fullName evidence="3">Uncharacterized protein</fullName>
    </submittedName>
</protein>
<feature type="compositionally biased region" description="Pro residues" evidence="1">
    <location>
        <begin position="53"/>
        <end position="62"/>
    </location>
</feature>
<feature type="transmembrane region" description="Helical" evidence="2">
    <location>
        <begin position="113"/>
        <end position="131"/>
    </location>
</feature>
<evidence type="ECO:0000313" key="3">
    <source>
        <dbReference type="EMBL" id="QDQ13222.1"/>
    </source>
</evidence>
<keyword evidence="2" id="KW-1133">Transmembrane helix</keyword>
<accession>A0A516RC40</accession>
<evidence type="ECO:0000313" key="4">
    <source>
        <dbReference type="Proteomes" id="UP000316806"/>
    </source>
</evidence>
<reference evidence="3 4" key="1">
    <citation type="journal article" date="2019" name="J. Ind. Microbiol. Biotechnol.">
        <title>The complete genomic sequence of Streptomyces spectabilis NRRL-2792 and identification of secondary metabolite biosynthetic gene clusters.</title>
        <authorList>
            <person name="Sinha A."/>
            <person name="Phillips-Salemka S."/>
            <person name="Niraula T.A."/>
            <person name="Short K.A."/>
            <person name="Niraula N.P."/>
        </authorList>
    </citation>
    <scope>NUCLEOTIDE SEQUENCE [LARGE SCALE GENOMIC DNA]</scope>
    <source>
        <strain evidence="3 4">NRRL 2792</strain>
    </source>
</reference>
<feature type="transmembrane region" description="Helical" evidence="2">
    <location>
        <begin position="191"/>
        <end position="208"/>
    </location>
</feature>
<feature type="transmembrane region" description="Helical" evidence="2">
    <location>
        <begin position="84"/>
        <end position="107"/>
    </location>
</feature>
<dbReference type="RefSeq" id="WP_144320494.1">
    <property type="nucleotide sequence ID" value="NZ_CP040916.1"/>
</dbReference>
<feature type="compositionally biased region" description="Low complexity" evidence="1">
    <location>
        <begin position="27"/>
        <end position="52"/>
    </location>
</feature>
<feature type="compositionally biased region" description="Pro residues" evidence="1">
    <location>
        <begin position="1"/>
        <end position="10"/>
    </location>
</feature>
<name>A0A516RC40_STRST</name>
<evidence type="ECO:0000256" key="2">
    <source>
        <dbReference type="SAM" id="Phobius"/>
    </source>
</evidence>
<keyword evidence="2" id="KW-0812">Transmembrane</keyword>
<feature type="compositionally biased region" description="Gly residues" evidence="1">
    <location>
        <begin position="14"/>
        <end position="26"/>
    </location>
</feature>
<feature type="transmembrane region" description="Helical" evidence="2">
    <location>
        <begin position="138"/>
        <end position="162"/>
    </location>
</feature>
<gene>
    <name evidence="3" type="ORF">FH965_23830</name>
</gene>